<name>A0A3B1BFM6_9ZZZZ</name>
<proteinExistence type="predicted"/>
<dbReference type="EMBL" id="UOGA01000084">
    <property type="protein sequence ID" value="VAX17056.1"/>
    <property type="molecule type" value="Genomic_DNA"/>
</dbReference>
<protein>
    <submittedName>
        <fullName evidence="1">Uncharacterized protein</fullName>
    </submittedName>
</protein>
<reference evidence="1" key="1">
    <citation type="submission" date="2018-06" db="EMBL/GenBank/DDBJ databases">
        <authorList>
            <person name="Zhirakovskaya E."/>
        </authorList>
    </citation>
    <scope>NUCLEOTIDE SEQUENCE</scope>
</reference>
<evidence type="ECO:0000313" key="1">
    <source>
        <dbReference type="EMBL" id="VAX17056.1"/>
    </source>
</evidence>
<accession>A0A3B1BFM6</accession>
<sequence>MKIWYKNSDPTKVISFGKDSGEADESFFKHDGEPVYGFDHKLYDIVNGVLVAKSQKAVDAIKAQRALDQQKEATTKANRVAEISNKLTSMTPAQLDSYIDTGITDLKSAKVYLKRLTRIVQALAKEQED</sequence>
<organism evidence="1">
    <name type="scientific">hydrothermal vent metagenome</name>
    <dbReference type="NCBI Taxonomy" id="652676"/>
    <lineage>
        <taxon>unclassified sequences</taxon>
        <taxon>metagenomes</taxon>
        <taxon>ecological metagenomes</taxon>
    </lineage>
</organism>
<dbReference type="AlphaFoldDB" id="A0A3B1BFM6"/>
<gene>
    <name evidence="1" type="ORF">MNBD_NITROSPINAE04-866</name>
</gene>